<evidence type="ECO:0000313" key="3">
    <source>
        <dbReference type="Proteomes" id="UP000247702"/>
    </source>
</evidence>
<dbReference type="EMBL" id="BLAL01000004">
    <property type="protein sequence ID" value="GES72652.1"/>
    <property type="molecule type" value="Genomic_DNA"/>
</dbReference>
<sequence length="137" mass="15290">MSLYTEINVNNVQEELRGEELNLFNKASACFNEPDHLSEEVPAKYIINIIIQPKPPATTDASKVKGLLRLGGLGGTNMEQTEDGLNYEGIKYLAVKTVCQRESTISKLFQSLLEKRIILVRSPPMTGKTNSYTTTRI</sequence>
<protein>
    <submittedName>
        <fullName evidence="1">Uncharacterized protein</fullName>
    </submittedName>
</protein>
<gene>
    <name evidence="2" type="ORF">RCL2_000021000</name>
    <name evidence="1" type="ORF">RclHR1_03700014</name>
</gene>
<dbReference type="EMBL" id="BEXD01003002">
    <property type="protein sequence ID" value="GBC00007.1"/>
    <property type="molecule type" value="Genomic_DNA"/>
</dbReference>
<reference evidence="2" key="2">
    <citation type="submission" date="2019-10" db="EMBL/GenBank/DDBJ databases">
        <title>Conservation and host-specific expression of non-tandemly repeated heterogenous ribosome RNA gene in arbuscular mycorrhizal fungi.</title>
        <authorList>
            <person name="Maeda T."/>
            <person name="Kobayashi Y."/>
            <person name="Nakagawa T."/>
            <person name="Ezawa T."/>
            <person name="Yamaguchi K."/>
            <person name="Bino T."/>
            <person name="Nishimoto Y."/>
            <person name="Shigenobu S."/>
            <person name="Kawaguchi M."/>
        </authorList>
    </citation>
    <scope>NUCLEOTIDE SEQUENCE</scope>
    <source>
        <strain evidence="2">HR1</strain>
    </source>
</reference>
<dbReference type="Proteomes" id="UP000247702">
    <property type="component" value="Unassembled WGS sequence"/>
</dbReference>
<comment type="caution">
    <text evidence="1">The sequence shown here is derived from an EMBL/GenBank/DDBJ whole genome shotgun (WGS) entry which is preliminary data.</text>
</comment>
<organism evidence="1 3">
    <name type="scientific">Rhizophagus clarus</name>
    <dbReference type="NCBI Taxonomy" id="94130"/>
    <lineage>
        <taxon>Eukaryota</taxon>
        <taxon>Fungi</taxon>
        <taxon>Fungi incertae sedis</taxon>
        <taxon>Mucoromycota</taxon>
        <taxon>Glomeromycotina</taxon>
        <taxon>Glomeromycetes</taxon>
        <taxon>Glomerales</taxon>
        <taxon>Glomeraceae</taxon>
        <taxon>Rhizophagus</taxon>
    </lineage>
</organism>
<dbReference type="Proteomes" id="UP000615446">
    <property type="component" value="Unassembled WGS sequence"/>
</dbReference>
<name>A0A2Z6S6W1_9GLOM</name>
<dbReference type="AlphaFoldDB" id="A0A2Z6S6W1"/>
<evidence type="ECO:0000313" key="2">
    <source>
        <dbReference type="EMBL" id="GES72652.1"/>
    </source>
</evidence>
<proteinExistence type="predicted"/>
<keyword evidence="3" id="KW-1185">Reference proteome</keyword>
<evidence type="ECO:0000313" key="1">
    <source>
        <dbReference type="EMBL" id="GBC00007.1"/>
    </source>
</evidence>
<accession>A0A2Z6S6W1</accession>
<reference evidence="1 3" key="1">
    <citation type="submission" date="2017-11" db="EMBL/GenBank/DDBJ databases">
        <title>The genome of Rhizophagus clarus HR1 reveals common genetic basis of auxotrophy among arbuscular mycorrhizal fungi.</title>
        <authorList>
            <person name="Kobayashi Y."/>
        </authorList>
    </citation>
    <scope>NUCLEOTIDE SEQUENCE [LARGE SCALE GENOMIC DNA]</scope>
    <source>
        <strain evidence="1 3">HR1</strain>
    </source>
</reference>
<dbReference type="STRING" id="94130.A0A2Z6S6W1"/>